<evidence type="ECO:0000313" key="2">
    <source>
        <dbReference type="Proteomes" id="UP000046395"/>
    </source>
</evidence>
<evidence type="ECO:0000313" key="4">
    <source>
        <dbReference type="WBParaSite" id="TMUE_2000010402.1"/>
    </source>
</evidence>
<reference evidence="2" key="1">
    <citation type="submission" date="2013-11" db="EMBL/GenBank/DDBJ databases">
        <authorList>
            <person name="Aslett M."/>
        </authorList>
    </citation>
    <scope>NUCLEOTIDE SEQUENCE [LARGE SCALE GENOMIC DNA]</scope>
    <source>
        <strain evidence="2">Edinburgh</strain>
    </source>
</reference>
<dbReference type="WBParaSite" id="TMUE_2000010402.1">
    <property type="protein sequence ID" value="TMUE_2000010402.1"/>
    <property type="gene ID" value="WBGene00300981"/>
</dbReference>
<evidence type="ECO:0000256" key="1">
    <source>
        <dbReference type="SAM" id="MobiDB-lite"/>
    </source>
</evidence>
<dbReference type="AlphaFoldDB" id="A0A5S6PZE8"/>
<feature type="region of interest" description="Disordered" evidence="1">
    <location>
        <begin position="21"/>
        <end position="51"/>
    </location>
</feature>
<dbReference type="Proteomes" id="UP000046395">
    <property type="component" value="Unassembled WGS sequence"/>
</dbReference>
<evidence type="ECO:0000313" key="3">
    <source>
        <dbReference type="WBParaSite" id="TMUE_0000000370.1"/>
    </source>
</evidence>
<dbReference type="WBParaSite" id="TMUE_0000000370.1">
    <property type="protein sequence ID" value="TMUE_0000000370.1"/>
    <property type="gene ID" value="WBGene00296310"/>
</dbReference>
<proteinExistence type="predicted"/>
<protein>
    <submittedName>
        <fullName evidence="3 4">Uncharacterized protein</fullName>
    </submittedName>
</protein>
<accession>A0A5S6PZE8</accession>
<organism evidence="2 3">
    <name type="scientific">Trichuris muris</name>
    <name type="common">Mouse whipworm</name>
    <dbReference type="NCBI Taxonomy" id="70415"/>
    <lineage>
        <taxon>Eukaryota</taxon>
        <taxon>Metazoa</taxon>
        <taxon>Ecdysozoa</taxon>
        <taxon>Nematoda</taxon>
        <taxon>Enoplea</taxon>
        <taxon>Dorylaimia</taxon>
        <taxon>Trichinellida</taxon>
        <taxon>Trichuridae</taxon>
        <taxon>Trichuris</taxon>
    </lineage>
</organism>
<reference evidence="3 4" key="3">
    <citation type="submission" date="2019-12" db="UniProtKB">
        <authorList>
            <consortium name="WormBaseParasite"/>
        </authorList>
    </citation>
    <scope>IDENTIFICATION</scope>
</reference>
<feature type="compositionally biased region" description="Polar residues" evidence="1">
    <location>
        <begin position="33"/>
        <end position="42"/>
    </location>
</feature>
<keyword evidence="2" id="KW-1185">Reference proteome</keyword>
<sequence>MVVLALPSQDYKTFKPDENDEVVSGLKQDGKGDNSTMANVGSSLPAGNDDLRADLSAMKETIQSPSICSRRLEMASAYGQWPH</sequence>
<reference evidence="2" key="2">
    <citation type="submission" date="2014-03" db="EMBL/GenBank/DDBJ databases">
        <title>The whipworm genome and dual-species transcriptomics of an intimate host-pathogen interaction.</title>
        <authorList>
            <person name="Foth B.J."/>
            <person name="Tsai I.J."/>
            <person name="Reid A.J."/>
            <person name="Bancroft A.J."/>
            <person name="Nichol S."/>
            <person name="Tracey A."/>
            <person name="Holroyd N."/>
            <person name="Cotton J.A."/>
            <person name="Stanley E.J."/>
            <person name="Zarowiecki M."/>
            <person name="Liu J.Z."/>
            <person name="Huckvale T."/>
            <person name="Cooper P.J."/>
            <person name="Grencis R.K."/>
            <person name="Berriman M."/>
        </authorList>
    </citation>
    <scope>NUCLEOTIDE SEQUENCE [LARGE SCALE GENOMIC DNA]</scope>
    <source>
        <strain evidence="2">Edinburgh</strain>
    </source>
</reference>
<name>A0A5S6PZE8_TRIMR</name>